<feature type="transmembrane region" description="Helical" evidence="5">
    <location>
        <begin position="501"/>
        <end position="525"/>
    </location>
</feature>
<dbReference type="OMA" id="YICHQLI"/>
<evidence type="ECO:0000256" key="1">
    <source>
        <dbReference type="ARBA" id="ARBA00004141"/>
    </source>
</evidence>
<dbReference type="InterPro" id="IPR013057">
    <property type="entry name" value="AA_transpt_TM"/>
</dbReference>
<dbReference type="KEGG" id="acan:ACA1_355980"/>
<dbReference type="OrthoDB" id="438545at2759"/>
<dbReference type="AlphaFoldDB" id="L8H7L7"/>
<evidence type="ECO:0000259" key="6">
    <source>
        <dbReference type="Pfam" id="PF01490"/>
    </source>
</evidence>
<feature type="transmembrane region" description="Helical" evidence="5">
    <location>
        <begin position="281"/>
        <end position="303"/>
    </location>
</feature>
<feature type="transmembrane region" description="Helical" evidence="5">
    <location>
        <begin position="252"/>
        <end position="269"/>
    </location>
</feature>
<dbReference type="PANTHER" id="PTHR22950:SF702">
    <property type="entry name" value="AMINO ACID TRANSPORTER PROTEIN"/>
    <property type="match status" value="1"/>
</dbReference>
<reference evidence="7 8" key="1">
    <citation type="journal article" date="2013" name="Genome Biol.">
        <title>Genome of Acanthamoeba castellanii highlights extensive lateral gene transfer and early evolution of tyrosine kinase signaling.</title>
        <authorList>
            <person name="Clarke M."/>
            <person name="Lohan A.J."/>
            <person name="Liu B."/>
            <person name="Lagkouvardos I."/>
            <person name="Roy S."/>
            <person name="Zafar N."/>
            <person name="Bertelli C."/>
            <person name="Schilde C."/>
            <person name="Kianianmomeni A."/>
            <person name="Burglin T.R."/>
            <person name="Frech C."/>
            <person name="Turcotte B."/>
            <person name="Kopec K.O."/>
            <person name="Synnott J.M."/>
            <person name="Choo C."/>
            <person name="Paponov I."/>
            <person name="Finkler A."/>
            <person name="Soon Heng Tan C."/>
            <person name="Hutchins A.P."/>
            <person name="Weinmeier T."/>
            <person name="Rattei T."/>
            <person name="Chu J.S."/>
            <person name="Gimenez G."/>
            <person name="Irimia M."/>
            <person name="Rigden D.J."/>
            <person name="Fitzpatrick D.A."/>
            <person name="Lorenzo-Morales J."/>
            <person name="Bateman A."/>
            <person name="Chiu C.H."/>
            <person name="Tang P."/>
            <person name="Hegemann P."/>
            <person name="Fromm H."/>
            <person name="Raoult D."/>
            <person name="Greub G."/>
            <person name="Miranda-Saavedra D."/>
            <person name="Chen N."/>
            <person name="Nash P."/>
            <person name="Ginger M.L."/>
            <person name="Horn M."/>
            <person name="Schaap P."/>
            <person name="Caler L."/>
            <person name="Loftus B."/>
        </authorList>
    </citation>
    <scope>NUCLEOTIDE SEQUENCE [LARGE SCALE GENOMIC DNA]</scope>
    <source>
        <strain evidence="7 8">Neff</strain>
    </source>
</reference>
<gene>
    <name evidence="7" type="ORF">ACA1_355980</name>
</gene>
<accession>L8H7L7</accession>
<feature type="transmembrane region" description="Helical" evidence="5">
    <location>
        <begin position="365"/>
        <end position="383"/>
    </location>
</feature>
<dbReference type="Pfam" id="PF01490">
    <property type="entry name" value="Aa_trans"/>
    <property type="match status" value="1"/>
</dbReference>
<feature type="transmembrane region" description="Helical" evidence="5">
    <location>
        <begin position="193"/>
        <end position="212"/>
    </location>
</feature>
<protein>
    <submittedName>
        <fullName evidence="7">Transmembrane amino acid transporter protein</fullName>
    </submittedName>
</protein>
<keyword evidence="2 5" id="KW-0812">Transmembrane</keyword>
<dbReference type="GO" id="GO:0015179">
    <property type="term" value="F:L-amino acid transmembrane transporter activity"/>
    <property type="evidence" value="ECO:0007669"/>
    <property type="project" value="TreeGrafter"/>
</dbReference>
<dbReference type="Proteomes" id="UP000011083">
    <property type="component" value="Unassembled WGS sequence"/>
</dbReference>
<dbReference type="VEuPathDB" id="AmoebaDB:ACA1_355980"/>
<evidence type="ECO:0000256" key="3">
    <source>
        <dbReference type="ARBA" id="ARBA00022989"/>
    </source>
</evidence>
<dbReference type="PANTHER" id="PTHR22950">
    <property type="entry name" value="AMINO ACID TRANSPORTER"/>
    <property type="match status" value="1"/>
</dbReference>
<evidence type="ECO:0000256" key="2">
    <source>
        <dbReference type="ARBA" id="ARBA00022692"/>
    </source>
</evidence>
<dbReference type="EMBL" id="KB007907">
    <property type="protein sequence ID" value="ELR21232.1"/>
    <property type="molecule type" value="Genomic_DNA"/>
</dbReference>
<evidence type="ECO:0000256" key="4">
    <source>
        <dbReference type="ARBA" id="ARBA00023136"/>
    </source>
</evidence>
<feature type="transmembrane region" description="Helical" evidence="5">
    <location>
        <begin position="323"/>
        <end position="345"/>
    </location>
</feature>
<feature type="domain" description="Amino acid transporter transmembrane" evidence="6">
    <location>
        <begin position="114"/>
        <end position="518"/>
    </location>
</feature>
<organism evidence="7 8">
    <name type="scientific">Acanthamoeba castellanii (strain ATCC 30010 / Neff)</name>
    <dbReference type="NCBI Taxonomy" id="1257118"/>
    <lineage>
        <taxon>Eukaryota</taxon>
        <taxon>Amoebozoa</taxon>
        <taxon>Discosea</taxon>
        <taxon>Longamoebia</taxon>
        <taxon>Centramoebida</taxon>
        <taxon>Acanthamoebidae</taxon>
        <taxon>Acanthamoeba</taxon>
    </lineage>
</organism>
<feature type="transmembrane region" description="Helical" evidence="5">
    <location>
        <begin position="440"/>
        <end position="461"/>
    </location>
</feature>
<dbReference type="STRING" id="1257118.L8H7L7"/>
<keyword evidence="3 5" id="KW-1133">Transmembrane helix</keyword>
<evidence type="ECO:0000313" key="8">
    <source>
        <dbReference type="Proteomes" id="UP000011083"/>
    </source>
</evidence>
<keyword evidence="8" id="KW-1185">Reference proteome</keyword>
<dbReference type="RefSeq" id="XP_004345358.1">
    <property type="nucleotide sequence ID" value="XM_004345308.1"/>
</dbReference>
<sequence length="529" mass="58019">MLMSQSHDRVLELQGNPWVAMQEGGQVCGRGRSSCADVDSLLAGEKLPLLQNLHNSSNINVNKKHSNASFYTPPPSSLLGSKEICVAGDEETAFASTPQTTTIATTQPWYLLPKGGVVASTFQMLTSTIGSSSLTLPFIFMQFGLASGVAFLLLGASLTFYSYHLLVSALEATHTTSYEELVGKVLGKRMEKVVNVNIIIVSWGSAIGKLIIVGDVLPNYLRLFLGVDLGDLAYSWSPAPSSSAAAFLTERWFLILAFTLVVILPLALVKNLSSLRYVSSLGFVSIFFLLFIILFRSFERFALATEWDVVRDKLAWAHFDSPALLPLLPIMFYVYSAHISIFPLYQELQPQDGKRMQRILFTDCVILFLFYSALGVCGYLSFLDATKQNMLNNYPLGDILLQAASFIFTIALITSVPFFTTPCRTSVDYMLFGPSEGPHVFRDVLETLAIIFLLVFVAIAVPNITTVFGLLGGTCVMFCGHIVPALTHLKVSGASWRDPHTYLSSLLIAIGLSMGLIGTVSNLYLNFLR</sequence>
<evidence type="ECO:0000256" key="5">
    <source>
        <dbReference type="SAM" id="Phobius"/>
    </source>
</evidence>
<proteinExistence type="predicted"/>
<comment type="subcellular location">
    <subcellularLocation>
        <location evidence="1">Membrane</location>
        <topology evidence="1">Multi-pass membrane protein</topology>
    </subcellularLocation>
</comment>
<feature type="transmembrane region" description="Helical" evidence="5">
    <location>
        <begin position="399"/>
        <end position="419"/>
    </location>
</feature>
<evidence type="ECO:0000313" key="7">
    <source>
        <dbReference type="EMBL" id="ELR21232.1"/>
    </source>
</evidence>
<keyword evidence="4 5" id="KW-0472">Membrane</keyword>
<feature type="transmembrane region" description="Helical" evidence="5">
    <location>
        <begin position="138"/>
        <end position="161"/>
    </location>
</feature>
<dbReference type="GeneID" id="14922108"/>
<dbReference type="GO" id="GO:0016020">
    <property type="term" value="C:membrane"/>
    <property type="evidence" value="ECO:0007669"/>
    <property type="project" value="UniProtKB-SubCell"/>
</dbReference>
<name>L8H7L7_ACACF</name>